<sequence>MQSKETYYFIGKALVKLIMGHKAHEMNIVQTPVSESETF</sequence>
<reference evidence="1" key="1">
    <citation type="submission" date="2022-01" db="EMBL/GenBank/DDBJ databases">
        <authorList>
            <person name="Lagorce A."/>
        </authorList>
    </citation>
    <scope>NUCLEOTIDE SEQUENCE</scope>
    <source>
        <strain evidence="1">Th15_F1_A12</strain>
    </source>
</reference>
<dbReference type="EMBL" id="CAKMUD010000115">
    <property type="protein sequence ID" value="CAH1602480.1"/>
    <property type="molecule type" value="Genomic_DNA"/>
</dbReference>
<evidence type="ECO:0000313" key="2">
    <source>
        <dbReference type="Proteomes" id="UP001295462"/>
    </source>
</evidence>
<evidence type="ECO:0000313" key="1">
    <source>
        <dbReference type="EMBL" id="CAH1602480.1"/>
    </source>
</evidence>
<dbReference type="Proteomes" id="UP001295462">
    <property type="component" value="Unassembled WGS sequence"/>
</dbReference>
<accession>A0AAU9QUK3</accession>
<name>A0AAU9QUK3_9VIBR</name>
<gene>
    <name evidence="1" type="ORF">THF1A12_590006</name>
</gene>
<dbReference type="AlphaFoldDB" id="A0AAU9QUK3"/>
<organism evidence="1 2">
    <name type="scientific">Vibrio jasicida</name>
    <dbReference type="NCBI Taxonomy" id="766224"/>
    <lineage>
        <taxon>Bacteria</taxon>
        <taxon>Pseudomonadati</taxon>
        <taxon>Pseudomonadota</taxon>
        <taxon>Gammaproteobacteria</taxon>
        <taxon>Vibrionales</taxon>
        <taxon>Vibrionaceae</taxon>
        <taxon>Vibrio</taxon>
    </lineage>
</organism>
<comment type="caution">
    <text evidence="1">The sequence shown here is derived from an EMBL/GenBank/DDBJ whole genome shotgun (WGS) entry which is preliminary data.</text>
</comment>
<proteinExistence type="predicted"/>
<protein>
    <submittedName>
        <fullName evidence="1">Uncharacterized protein</fullName>
    </submittedName>
</protein>